<keyword evidence="1" id="KW-1133">Transmembrane helix</keyword>
<feature type="transmembrane region" description="Helical" evidence="1">
    <location>
        <begin position="20"/>
        <end position="41"/>
    </location>
</feature>
<gene>
    <name evidence="2" type="ORF">CQA43_03170</name>
</gene>
<dbReference type="OrthoDB" id="5323354at2"/>
<keyword evidence="3" id="KW-1185">Reference proteome</keyword>
<comment type="caution">
    <text evidence="2">The sequence shown here is derived from an EMBL/GenBank/DDBJ whole genome shotgun (WGS) entry which is preliminary data.</text>
</comment>
<keyword evidence="1" id="KW-0812">Transmembrane</keyword>
<dbReference type="Proteomes" id="UP000256650">
    <property type="component" value="Unassembled WGS sequence"/>
</dbReference>
<dbReference type="Pfam" id="PF09624">
    <property type="entry name" value="DUF2393"/>
    <property type="match status" value="1"/>
</dbReference>
<keyword evidence="1" id="KW-0472">Membrane</keyword>
<evidence type="ECO:0008006" key="4">
    <source>
        <dbReference type="Google" id="ProtNLM"/>
    </source>
</evidence>
<evidence type="ECO:0000256" key="1">
    <source>
        <dbReference type="SAM" id="Phobius"/>
    </source>
</evidence>
<dbReference type="GeneID" id="82535283"/>
<evidence type="ECO:0000313" key="2">
    <source>
        <dbReference type="EMBL" id="RDU63833.1"/>
    </source>
</evidence>
<dbReference type="EMBL" id="NXLS01000002">
    <property type="protein sequence ID" value="RDU63833.1"/>
    <property type="molecule type" value="Genomic_DNA"/>
</dbReference>
<reference evidence="2 3" key="1">
    <citation type="submission" date="2018-04" db="EMBL/GenBank/DDBJ databases">
        <title>Novel Campyloabacter and Helicobacter Species and Strains.</title>
        <authorList>
            <person name="Mannion A.J."/>
            <person name="Shen Z."/>
            <person name="Fox J.G."/>
        </authorList>
    </citation>
    <scope>NUCLEOTIDE SEQUENCE [LARGE SCALE GENOMIC DNA]</scope>
    <source>
        <strain evidence="2 3">MIT 99-5101</strain>
    </source>
</reference>
<name>A0A3D8IF39_9HELI</name>
<organism evidence="2 3">
    <name type="scientific">Helicobacter ganmani</name>
    <dbReference type="NCBI Taxonomy" id="60246"/>
    <lineage>
        <taxon>Bacteria</taxon>
        <taxon>Pseudomonadati</taxon>
        <taxon>Campylobacterota</taxon>
        <taxon>Epsilonproteobacteria</taxon>
        <taxon>Campylobacterales</taxon>
        <taxon>Helicobacteraceae</taxon>
        <taxon>Helicobacter</taxon>
    </lineage>
</organism>
<dbReference type="AlphaFoldDB" id="A0A3D8IF39"/>
<evidence type="ECO:0000313" key="3">
    <source>
        <dbReference type="Proteomes" id="UP000256650"/>
    </source>
</evidence>
<proteinExistence type="predicted"/>
<dbReference type="InterPro" id="IPR013417">
    <property type="entry name" value="CHP02588"/>
</dbReference>
<sequence>MDEMKNYLMALLDTIHYFSLPDYLVLSCIFLIILLFFLLSIALRFNALLATLTFVISGIFLFGSPFIYQTIMESYVKQIDLTLFHNEQLHYDDVYYIEGQFTNVGLIDFRGCVLSVNFIPMGLKKIKTLRYKIKPKFMHIENYKIPLKKLESREFKLIIPSPQANMKFTLDTKGACY</sequence>
<feature type="transmembrane region" description="Helical" evidence="1">
    <location>
        <begin position="47"/>
        <end position="68"/>
    </location>
</feature>
<accession>A0A3D8IF39</accession>
<protein>
    <recommendedName>
        <fullName evidence="4">DUF2393 domain-containing protein</fullName>
    </recommendedName>
</protein>
<dbReference type="RefSeq" id="WP_115551158.1">
    <property type="nucleotide sequence ID" value="NZ_CAONBV010000062.1"/>
</dbReference>